<proteinExistence type="inferred from homology"/>
<feature type="transmembrane region" description="Helical" evidence="9">
    <location>
        <begin position="51"/>
        <end position="69"/>
    </location>
</feature>
<organism evidence="11 12">
    <name type="scientific">Pseudodesulfovibrio portus</name>
    <dbReference type="NCBI Taxonomy" id="231439"/>
    <lineage>
        <taxon>Bacteria</taxon>
        <taxon>Pseudomonadati</taxon>
        <taxon>Thermodesulfobacteriota</taxon>
        <taxon>Desulfovibrionia</taxon>
        <taxon>Desulfovibrionales</taxon>
        <taxon>Desulfovibrionaceae</taxon>
    </lineage>
</organism>
<evidence type="ECO:0000256" key="5">
    <source>
        <dbReference type="ARBA" id="ARBA00022692"/>
    </source>
</evidence>
<keyword evidence="5 9" id="KW-0812">Transmembrane</keyword>
<keyword evidence="4" id="KW-0997">Cell inner membrane</keyword>
<comment type="subcellular location">
    <subcellularLocation>
        <location evidence="1">Cell inner membrane</location>
        <topology evidence="1">Multi-pass membrane protein</topology>
    </subcellularLocation>
</comment>
<dbReference type="InterPro" id="IPR007387">
    <property type="entry name" value="TRAP_DctQ"/>
</dbReference>
<dbReference type="RefSeq" id="WP_264981909.1">
    <property type="nucleotide sequence ID" value="NZ_AP026708.1"/>
</dbReference>
<gene>
    <name evidence="11" type="primary">yiaM</name>
    <name evidence="11" type="ORF">JCM14722_25610</name>
</gene>
<name>A0ABN6RVA2_9BACT</name>
<evidence type="ECO:0000256" key="8">
    <source>
        <dbReference type="ARBA" id="ARBA00038436"/>
    </source>
</evidence>
<dbReference type="PANTHER" id="PTHR35011">
    <property type="entry name" value="2,3-DIKETO-L-GULONATE TRAP TRANSPORTER SMALL PERMEASE PROTEIN YIAM"/>
    <property type="match status" value="1"/>
</dbReference>
<sequence length="167" mass="18670">MHYWLDTIEYWLRKGLEVTVTVFFLFILCLTVTLVVLRYGFNSSLIWGSEAMNFLFIYTTALGAAAAISNGTHIKISCLKDMTKGNFRKVMDFVGCLLVCMVNAVMGWFSLPWIASAGAFESPVMRLPMWIVQAIIPLGCGLACFFCLLHMIRIVVSDDLQGSDTTC</sequence>
<keyword evidence="3" id="KW-1003">Cell membrane</keyword>
<reference evidence="11" key="1">
    <citation type="submission" date="2022-08" db="EMBL/GenBank/DDBJ databases">
        <title>Genome Sequence of the sulphate-reducing bacterium, Pseudodesulfovibrio portus JCM14722.</title>
        <authorList>
            <person name="Kondo R."/>
            <person name="Kataoka T."/>
        </authorList>
    </citation>
    <scope>NUCLEOTIDE SEQUENCE</scope>
    <source>
        <strain evidence="11">JCM 14722</strain>
    </source>
</reference>
<evidence type="ECO:0000256" key="1">
    <source>
        <dbReference type="ARBA" id="ARBA00004429"/>
    </source>
</evidence>
<feature type="transmembrane region" description="Helical" evidence="9">
    <location>
        <begin position="20"/>
        <end position="39"/>
    </location>
</feature>
<keyword evidence="7 9" id="KW-0472">Membrane</keyword>
<comment type="similarity">
    <text evidence="8">Belongs to the TRAP transporter small permease family.</text>
</comment>
<dbReference type="EMBL" id="AP026708">
    <property type="protein sequence ID" value="BDQ35019.1"/>
    <property type="molecule type" value="Genomic_DNA"/>
</dbReference>
<dbReference type="PANTHER" id="PTHR35011:SF2">
    <property type="entry name" value="2,3-DIKETO-L-GULONATE TRAP TRANSPORTER SMALL PERMEASE PROTEIN YIAM"/>
    <property type="match status" value="1"/>
</dbReference>
<evidence type="ECO:0000313" key="12">
    <source>
        <dbReference type="Proteomes" id="UP001061361"/>
    </source>
</evidence>
<dbReference type="Proteomes" id="UP001061361">
    <property type="component" value="Chromosome"/>
</dbReference>
<dbReference type="Pfam" id="PF04290">
    <property type="entry name" value="DctQ"/>
    <property type="match status" value="1"/>
</dbReference>
<evidence type="ECO:0000256" key="6">
    <source>
        <dbReference type="ARBA" id="ARBA00022989"/>
    </source>
</evidence>
<dbReference type="InterPro" id="IPR055348">
    <property type="entry name" value="DctQ"/>
</dbReference>
<evidence type="ECO:0000256" key="9">
    <source>
        <dbReference type="SAM" id="Phobius"/>
    </source>
</evidence>
<accession>A0ABN6RVA2</accession>
<evidence type="ECO:0000313" key="11">
    <source>
        <dbReference type="EMBL" id="BDQ35019.1"/>
    </source>
</evidence>
<keyword evidence="2" id="KW-0813">Transport</keyword>
<keyword evidence="6 9" id="KW-1133">Transmembrane helix</keyword>
<evidence type="ECO:0000259" key="10">
    <source>
        <dbReference type="Pfam" id="PF04290"/>
    </source>
</evidence>
<feature type="transmembrane region" description="Helical" evidence="9">
    <location>
        <begin position="130"/>
        <end position="152"/>
    </location>
</feature>
<evidence type="ECO:0000256" key="3">
    <source>
        <dbReference type="ARBA" id="ARBA00022475"/>
    </source>
</evidence>
<feature type="transmembrane region" description="Helical" evidence="9">
    <location>
        <begin position="90"/>
        <end position="110"/>
    </location>
</feature>
<keyword evidence="12" id="KW-1185">Reference proteome</keyword>
<evidence type="ECO:0000256" key="4">
    <source>
        <dbReference type="ARBA" id="ARBA00022519"/>
    </source>
</evidence>
<evidence type="ECO:0000256" key="2">
    <source>
        <dbReference type="ARBA" id="ARBA00022448"/>
    </source>
</evidence>
<protein>
    <submittedName>
        <fullName evidence="11">2,3-diketo-L-gulonate TRAP transporter permease</fullName>
    </submittedName>
</protein>
<feature type="domain" description="Tripartite ATP-independent periplasmic transporters DctQ component" evidence="10">
    <location>
        <begin position="27"/>
        <end position="155"/>
    </location>
</feature>
<evidence type="ECO:0000256" key="7">
    <source>
        <dbReference type="ARBA" id="ARBA00023136"/>
    </source>
</evidence>